<evidence type="ECO:0000313" key="2">
    <source>
        <dbReference type="EMBL" id="NGO81466.1"/>
    </source>
</evidence>
<sequence length="166" mass="17760">MNGHDLVRSVRAVGMVGAAQSLRTVRAAWRRQRADSAGLPRRGAEKARVPGPVTGVEPGPGGGVVRFARSELRVCVTGGGAVFWGWDGTGPEPSYALSGPRPEPDPRAFLEPDKDGGWRVVSERVMVVVSRHGTVEVRTPGGVVLRRDLPPRWWEPAGGGGARWVQ</sequence>
<organism evidence="2 3">
    <name type="scientific">Streptomyces mesophilus</name>
    <dbReference type="NCBI Taxonomy" id="1775132"/>
    <lineage>
        <taxon>Bacteria</taxon>
        <taxon>Bacillati</taxon>
        <taxon>Actinomycetota</taxon>
        <taxon>Actinomycetes</taxon>
        <taxon>Kitasatosporales</taxon>
        <taxon>Streptomycetaceae</taxon>
        <taxon>Streptomyces</taxon>
    </lineage>
</organism>
<dbReference type="EMBL" id="JAAKZW010000332">
    <property type="protein sequence ID" value="NGO81466.1"/>
    <property type="molecule type" value="Genomic_DNA"/>
</dbReference>
<accession>A0A6G4XV59</accession>
<evidence type="ECO:0000256" key="1">
    <source>
        <dbReference type="SAM" id="MobiDB-lite"/>
    </source>
</evidence>
<name>A0A6G4XV59_9ACTN</name>
<protein>
    <submittedName>
        <fullName evidence="2">Glycosyl hydrolase</fullName>
    </submittedName>
</protein>
<feature type="region of interest" description="Disordered" evidence="1">
    <location>
        <begin position="33"/>
        <end position="57"/>
    </location>
</feature>
<reference evidence="2 3" key="1">
    <citation type="submission" date="2020-02" db="EMBL/GenBank/DDBJ databases">
        <title>Whole-genome analyses of novel actinobacteria.</title>
        <authorList>
            <person name="Sahin N."/>
            <person name="Tokatli A."/>
        </authorList>
    </citation>
    <scope>NUCLEOTIDE SEQUENCE [LARGE SCALE GENOMIC DNA]</scope>
    <source>
        <strain evidence="2 3">YC504</strain>
    </source>
</reference>
<keyword evidence="3" id="KW-1185">Reference proteome</keyword>
<dbReference type="Proteomes" id="UP000481109">
    <property type="component" value="Unassembled WGS sequence"/>
</dbReference>
<keyword evidence="2" id="KW-0378">Hydrolase</keyword>
<comment type="caution">
    <text evidence="2">The sequence shown here is derived from an EMBL/GenBank/DDBJ whole genome shotgun (WGS) entry which is preliminary data.</text>
</comment>
<evidence type="ECO:0000313" key="3">
    <source>
        <dbReference type="Proteomes" id="UP000481109"/>
    </source>
</evidence>
<gene>
    <name evidence="2" type="ORF">G6045_38285</name>
</gene>
<dbReference type="AlphaFoldDB" id="A0A6G4XV59"/>
<feature type="non-terminal residue" evidence="2">
    <location>
        <position position="166"/>
    </location>
</feature>
<proteinExistence type="predicted"/>
<dbReference type="GO" id="GO:0016787">
    <property type="term" value="F:hydrolase activity"/>
    <property type="evidence" value="ECO:0007669"/>
    <property type="project" value="UniProtKB-KW"/>
</dbReference>